<dbReference type="EnsemblMetazoa" id="SMAR015741-RA">
    <property type="protein sequence ID" value="SMAR015741-PA"/>
    <property type="gene ID" value="SMAR015741"/>
</dbReference>
<name>T1JPG4_STRMM</name>
<reference evidence="4" key="1">
    <citation type="submission" date="2011-05" db="EMBL/GenBank/DDBJ databases">
        <authorList>
            <person name="Richards S.R."/>
            <person name="Qu J."/>
            <person name="Jiang H."/>
            <person name="Jhangiani S.N."/>
            <person name="Agravi P."/>
            <person name="Goodspeed R."/>
            <person name="Gross S."/>
            <person name="Mandapat C."/>
            <person name="Jackson L."/>
            <person name="Mathew T."/>
            <person name="Pu L."/>
            <person name="Thornton R."/>
            <person name="Saada N."/>
            <person name="Wilczek-Boney K.B."/>
            <person name="Lee S."/>
            <person name="Kovar C."/>
            <person name="Wu Y."/>
            <person name="Scherer S.E."/>
            <person name="Worley K.C."/>
            <person name="Muzny D.M."/>
            <person name="Gibbs R."/>
        </authorList>
    </citation>
    <scope>NUCLEOTIDE SEQUENCE</scope>
    <source>
        <strain evidence="4">Brora</strain>
    </source>
</reference>
<feature type="compositionally biased region" description="Basic and acidic residues" evidence="1">
    <location>
        <begin position="123"/>
        <end position="141"/>
    </location>
</feature>
<feature type="compositionally biased region" description="Acidic residues" evidence="1">
    <location>
        <begin position="105"/>
        <end position="122"/>
    </location>
</feature>
<proteinExistence type="predicted"/>
<keyword evidence="2" id="KW-0732">Signal</keyword>
<dbReference type="HOGENOM" id="CLU_1752010_0_0_1"/>
<feature type="compositionally biased region" description="Basic and acidic residues" evidence="1">
    <location>
        <begin position="89"/>
        <end position="104"/>
    </location>
</feature>
<evidence type="ECO:0000256" key="1">
    <source>
        <dbReference type="SAM" id="MobiDB-lite"/>
    </source>
</evidence>
<evidence type="ECO:0000313" key="4">
    <source>
        <dbReference type="Proteomes" id="UP000014500"/>
    </source>
</evidence>
<accession>T1JPG4</accession>
<dbReference type="EMBL" id="JH431140">
    <property type="status" value="NOT_ANNOTATED_CDS"/>
    <property type="molecule type" value="Genomic_DNA"/>
</dbReference>
<reference evidence="3" key="2">
    <citation type="submission" date="2015-02" db="UniProtKB">
        <authorList>
            <consortium name="EnsemblMetazoa"/>
        </authorList>
    </citation>
    <scope>IDENTIFICATION</scope>
</reference>
<sequence>MMKSVLAIVSLALCCLAINAKPVAEEEAHHSLFDTLDTLALHAHHKRSVDEAADGFFETLALHNLTERSVEEDNQEAFLDAFIEHLEASAYEAEHSDDKQKRDAEEETVELEELEDDDDDEFHEEHKEERAIEGGEDKDCGNKATTPEP</sequence>
<dbReference type="AlphaFoldDB" id="T1JPG4"/>
<feature type="signal peptide" evidence="2">
    <location>
        <begin position="1"/>
        <end position="20"/>
    </location>
</feature>
<evidence type="ECO:0000256" key="2">
    <source>
        <dbReference type="SAM" id="SignalP"/>
    </source>
</evidence>
<dbReference type="Proteomes" id="UP000014500">
    <property type="component" value="Unassembled WGS sequence"/>
</dbReference>
<feature type="region of interest" description="Disordered" evidence="1">
    <location>
        <begin position="89"/>
        <end position="149"/>
    </location>
</feature>
<organism evidence="3 4">
    <name type="scientific">Strigamia maritima</name>
    <name type="common">European centipede</name>
    <name type="synonym">Geophilus maritimus</name>
    <dbReference type="NCBI Taxonomy" id="126957"/>
    <lineage>
        <taxon>Eukaryota</taxon>
        <taxon>Metazoa</taxon>
        <taxon>Ecdysozoa</taxon>
        <taxon>Arthropoda</taxon>
        <taxon>Myriapoda</taxon>
        <taxon>Chilopoda</taxon>
        <taxon>Pleurostigmophora</taxon>
        <taxon>Geophilomorpha</taxon>
        <taxon>Linotaeniidae</taxon>
        <taxon>Strigamia</taxon>
    </lineage>
</organism>
<feature type="chain" id="PRO_5004590612" evidence="2">
    <location>
        <begin position="21"/>
        <end position="149"/>
    </location>
</feature>
<protein>
    <submittedName>
        <fullName evidence="3">Uncharacterized protein</fullName>
    </submittedName>
</protein>
<keyword evidence="4" id="KW-1185">Reference proteome</keyword>
<evidence type="ECO:0000313" key="3">
    <source>
        <dbReference type="EnsemblMetazoa" id="SMAR015741-PA"/>
    </source>
</evidence>